<name>A0A0D6ZC95_9BACI</name>
<dbReference type="EMBL" id="JXIQ01000053">
    <property type="protein sequence ID" value="KIY22676.1"/>
    <property type="molecule type" value="Genomic_DNA"/>
</dbReference>
<keyword evidence="2" id="KW-0678">Repressor</keyword>
<dbReference type="GO" id="GO:0003700">
    <property type="term" value="F:DNA-binding transcription factor activity"/>
    <property type="evidence" value="ECO:0007669"/>
    <property type="project" value="InterPro"/>
</dbReference>
<dbReference type="InterPro" id="IPR036388">
    <property type="entry name" value="WH-like_DNA-bd_sf"/>
</dbReference>
<proteinExistence type="inferred from homology"/>
<dbReference type="GO" id="GO:0008270">
    <property type="term" value="F:zinc ion binding"/>
    <property type="evidence" value="ECO:0007669"/>
    <property type="project" value="TreeGrafter"/>
</dbReference>
<comment type="cofactor">
    <cofactor evidence="7">
        <name>Zn(2+)</name>
        <dbReference type="ChEBI" id="CHEBI:29105"/>
    </cofactor>
    <text evidence="7">Binds 1 zinc ion per subunit.</text>
</comment>
<keyword evidence="7" id="KW-0479">Metal-binding</keyword>
<evidence type="ECO:0000313" key="9">
    <source>
        <dbReference type="Proteomes" id="UP000032512"/>
    </source>
</evidence>
<gene>
    <name evidence="8" type="ORF">UB32_07265</name>
</gene>
<keyword evidence="5" id="KW-0238">DNA-binding</keyword>
<comment type="similarity">
    <text evidence="1">Belongs to the Fur family.</text>
</comment>
<feature type="binding site" evidence="7">
    <location>
        <position position="103"/>
    </location>
    <ligand>
        <name>Zn(2+)</name>
        <dbReference type="ChEBI" id="CHEBI:29105"/>
    </ligand>
</feature>
<dbReference type="GO" id="GO:0000976">
    <property type="term" value="F:transcription cis-regulatory region binding"/>
    <property type="evidence" value="ECO:0007669"/>
    <property type="project" value="TreeGrafter"/>
</dbReference>
<evidence type="ECO:0000256" key="7">
    <source>
        <dbReference type="PIRSR" id="PIRSR602481-1"/>
    </source>
</evidence>
<feature type="binding site" evidence="7">
    <location>
        <position position="147"/>
    </location>
    <ligand>
        <name>Zn(2+)</name>
        <dbReference type="ChEBI" id="CHEBI:29105"/>
    </ligand>
</feature>
<dbReference type="PANTHER" id="PTHR33202:SF7">
    <property type="entry name" value="FERRIC UPTAKE REGULATION PROTEIN"/>
    <property type="match status" value="1"/>
</dbReference>
<evidence type="ECO:0000313" key="8">
    <source>
        <dbReference type="EMBL" id="KIY22676.1"/>
    </source>
</evidence>
<dbReference type="PATRIC" id="fig|285983.3.peg.4031"/>
<dbReference type="InterPro" id="IPR043135">
    <property type="entry name" value="Fur_C"/>
</dbReference>
<dbReference type="Proteomes" id="UP000032512">
    <property type="component" value="Unassembled WGS sequence"/>
</dbReference>
<keyword evidence="9" id="KW-1185">Reference proteome</keyword>
<organism evidence="8 9">
    <name type="scientific">Mesobacillus subterraneus</name>
    <dbReference type="NCBI Taxonomy" id="285983"/>
    <lineage>
        <taxon>Bacteria</taxon>
        <taxon>Bacillati</taxon>
        <taxon>Bacillota</taxon>
        <taxon>Bacilli</taxon>
        <taxon>Bacillales</taxon>
        <taxon>Bacillaceae</taxon>
        <taxon>Mesobacillus</taxon>
    </lineage>
</organism>
<dbReference type="RefSeq" id="WP_044392448.1">
    <property type="nucleotide sequence ID" value="NZ_JXIQ01000053.1"/>
</dbReference>
<protein>
    <recommendedName>
        <fullName evidence="10">Transcriptional repressor</fullName>
    </recommendedName>
</protein>
<dbReference type="Gene3D" id="1.10.10.10">
    <property type="entry name" value="Winged helix-like DNA-binding domain superfamily/Winged helix DNA-binding domain"/>
    <property type="match status" value="1"/>
</dbReference>
<accession>A0A0D6ZC95</accession>
<dbReference type="SUPFAM" id="SSF46785">
    <property type="entry name" value="Winged helix' DNA-binding domain"/>
    <property type="match status" value="1"/>
</dbReference>
<evidence type="ECO:0000256" key="4">
    <source>
        <dbReference type="ARBA" id="ARBA00023015"/>
    </source>
</evidence>
<dbReference type="Gene3D" id="3.30.1490.190">
    <property type="match status" value="1"/>
</dbReference>
<dbReference type="OrthoDB" id="8659436at2"/>
<dbReference type="PANTHER" id="PTHR33202">
    <property type="entry name" value="ZINC UPTAKE REGULATION PROTEIN"/>
    <property type="match status" value="1"/>
</dbReference>
<feature type="binding site" evidence="7">
    <location>
        <position position="144"/>
    </location>
    <ligand>
        <name>Zn(2+)</name>
        <dbReference type="ChEBI" id="CHEBI:29105"/>
    </ligand>
</feature>
<evidence type="ECO:0000256" key="3">
    <source>
        <dbReference type="ARBA" id="ARBA00022833"/>
    </source>
</evidence>
<dbReference type="AlphaFoldDB" id="A0A0D6ZC95"/>
<dbReference type="InterPro" id="IPR002481">
    <property type="entry name" value="FUR"/>
</dbReference>
<dbReference type="Pfam" id="PF01475">
    <property type="entry name" value="FUR"/>
    <property type="match status" value="1"/>
</dbReference>
<evidence type="ECO:0000256" key="5">
    <source>
        <dbReference type="ARBA" id="ARBA00023125"/>
    </source>
</evidence>
<evidence type="ECO:0000256" key="1">
    <source>
        <dbReference type="ARBA" id="ARBA00007957"/>
    </source>
</evidence>
<dbReference type="InterPro" id="IPR036390">
    <property type="entry name" value="WH_DNA-bd_sf"/>
</dbReference>
<keyword evidence="6" id="KW-0804">Transcription</keyword>
<sequence>MEVEVENKIFKIEEWIKASGYKCTAPRDTLIRLFVETKRHLRPEEIYMLTKAQGVSLPTVYRNIDLLKRIGVIKEIVIQKERYYELNMFSRKKLHIHFSCNQCGQIKEYLDSKIFRDMIEQRDYIEEVFHDDIEDVTIVMNGICDLCKERNHSDN</sequence>
<keyword evidence="4" id="KW-0805">Transcription regulation</keyword>
<dbReference type="GO" id="GO:0045892">
    <property type="term" value="P:negative regulation of DNA-templated transcription"/>
    <property type="evidence" value="ECO:0007669"/>
    <property type="project" value="TreeGrafter"/>
</dbReference>
<feature type="binding site" evidence="7">
    <location>
        <position position="100"/>
    </location>
    <ligand>
        <name>Zn(2+)</name>
        <dbReference type="ChEBI" id="CHEBI:29105"/>
    </ligand>
</feature>
<reference evidence="8 9" key="1">
    <citation type="submission" date="2015-01" db="EMBL/GenBank/DDBJ databases">
        <title>Draft genome sequences of the supercritical CO2 tolerant bacteria Bacillus subterraneus MITOT1 and Bacillus cereus MIT0214.</title>
        <authorList>
            <person name="Peet K.C."/>
            <person name="Thompson J.R."/>
        </authorList>
    </citation>
    <scope>NUCLEOTIDE SEQUENCE [LARGE SCALE GENOMIC DNA]</scope>
    <source>
        <strain evidence="8 9">MITOT1</strain>
    </source>
</reference>
<comment type="caution">
    <text evidence="8">The sequence shown here is derived from an EMBL/GenBank/DDBJ whole genome shotgun (WGS) entry which is preliminary data.</text>
</comment>
<evidence type="ECO:0000256" key="2">
    <source>
        <dbReference type="ARBA" id="ARBA00022491"/>
    </source>
</evidence>
<dbReference type="GO" id="GO:1900376">
    <property type="term" value="P:regulation of secondary metabolite biosynthetic process"/>
    <property type="evidence" value="ECO:0007669"/>
    <property type="project" value="TreeGrafter"/>
</dbReference>
<evidence type="ECO:0000256" key="6">
    <source>
        <dbReference type="ARBA" id="ARBA00023163"/>
    </source>
</evidence>
<keyword evidence="3 7" id="KW-0862">Zinc</keyword>
<evidence type="ECO:0008006" key="10">
    <source>
        <dbReference type="Google" id="ProtNLM"/>
    </source>
</evidence>